<gene>
    <name evidence="1" type="ORF">NC998_12705</name>
</gene>
<evidence type="ECO:0000313" key="2">
    <source>
        <dbReference type="Proteomes" id="UP001464891"/>
    </source>
</evidence>
<protein>
    <recommendedName>
        <fullName evidence="3">Isopropylmalate/homocitrate/citramalate synthases</fullName>
    </recommendedName>
</protein>
<reference evidence="1 2" key="1">
    <citation type="submission" date="2022-04" db="EMBL/GenBank/DDBJ databases">
        <title>Positive selection, recombination, and allopatry shape intraspecific diversity of widespread and dominant cyanobacteria.</title>
        <authorList>
            <person name="Wei J."/>
            <person name="Shu W."/>
            <person name="Hu C."/>
        </authorList>
    </citation>
    <scope>NUCLEOTIDE SEQUENCE [LARGE SCALE GENOMIC DNA]</scope>
    <source>
        <strain evidence="1 2">GB2-A4</strain>
    </source>
</reference>
<keyword evidence="2" id="KW-1185">Reference proteome</keyword>
<name>A0ABV0JA86_9CYAN</name>
<comment type="caution">
    <text evidence="1">The sequence shown here is derived from an EMBL/GenBank/DDBJ whole genome shotgun (WGS) entry which is preliminary data.</text>
</comment>
<evidence type="ECO:0000313" key="1">
    <source>
        <dbReference type="EMBL" id="MEP0817956.1"/>
    </source>
</evidence>
<dbReference type="RefSeq" id="WP_348252137.1">
    <property type="nucleotide sequence ID" value="NZ_JAMPKM010000006.1"/>
</dbReference>
<dbReference type="EMBL" id="JAMPKM010000006">
    <property type="protein sequence ID" value="MEP0817956.1"/>
    <property type="molecule type" value="Genomic_DNA"/>
</dbReference>
<sequence>MVDNTGINTNKDKFFYPTGRYYGEFTPEYLAFNANLQEFTQRVSIICGLEAGGKISPTEAYEEIQKLWQQLKASKQSLLDQQRPRQVDLPDED</sequence>
<organism evidence="1 2">
    <name type="scientific">Trichocoleus desertorum GB2-A4</name>
    <dbReference type="NCBI Taxonomy" id="2933944"/>
    <lineage>
        <taxon>Bacteria</taxon>
        <taxon>Bacillati</taxon>
        <taxon>Cyanobacteriota</taxon>
        <taxon>Cyanophyceae</taxon>
        <taxon>Leptolyngbyales</taxon>
        <taxon>Trichocoleusaceae</taxon>
        <taxon>Trichocoleus</taxon>
    </lineage>
</organism>
<dbReference type="InterPro" id="IPR055643">
    <property type="entry name" value="DUF7219"/>
</dbReference>
<dbReference type="Pfam" id="PF23856">
    <property type="entry name" value="DUF7219"/>
    <property type="match status" value="1"/>
</dbReference>
<proteinExistence type="predicted"/>
<dbReference type="Proteomes" id="UP001464891">
    <property type="component" value="Unassembled WGS sequence"/>
</dbReference>
<evidence type="ECO:0008006" key="3">
    <source>
        <dbReference type="Google" id="ProtNLM"/>
    </source>
</evidence>
<accession>A0ABV0JA86</accession>